<proteinExistence type="predicted"/>
<name>G0M709_CAEBE</name>
<organism evidence="3">
    <name type="scientific">Caenorhabditis brenneri</name>
    <name type="common">Nematode worm</name>
    <dbReference type="NCBI Taxonomy" id="135651"/>
    <lineage>
        <taxon>Eukaryota</taxon>
        <taxon>Metazoa</taxon>
        <taxon>Ecdysozoa</taxon>
        <taxon>Nematoda</taxon>
        <taxon>Chromadorea</taxon>
        <taxon>Rhabditida</taxon>
        <taxon>Rhabditina</taxon>
        <taxon>Rhabditomorpha</taxon>
        <taxon>Rhabditoidea</taxon>
        <taxon>Rhabditidae</taxon>
        <taxon>Peloderinae</taxon>
        <taxon>Caenorhabditis</taxon>
    </lineage>
</organism>
<gene>
    <name evidence="2" type="ORF">CAEBREN_23418</name>
</gene>
<dbReference type="InParanoid" id="G0M709"/>
<feature type="region of interest" description="Disordered" evidence="1">
    <location>
        <begin position="42"/>
        <end position="61"/>
    </location>
</feature>
<evidence type="ECO:0000313" key="2">
    <source>
        <dbReference type="EMBL" id="EGT29939.1"/>
    </source>
</evidence>
<reference evidence="3" key="1">
    <citation type="submission" date="2011-07" db="EMBL/GenBank/DDBJ databases">
        <authorList>
            <consortium name="Caenorhabditis brenneri Sequencing and Analysis Consortium"/>
            <person name="Wilson R.K."/>
        </authorList>
    </citation>
    <scope>NUCLEOTIDE SEQUENCE [LARGE SCALE GENOMIC DNA]</scope>
    <source>
        <strain evidence="3">PB2801</strain>
    </source>
</reference>
<dbReference type="HOGENOM" id="CLU_1162015_0_0_1"/>
<sequence>MSEENEGENAAAPPLDDVVLADGILEPVAGPAEPLIDPVAAAVENEERPAEQAQEEAEEDDDVVELAHFPPPRPLPRPFFDVPRDGRGRRIYQPDHMREAAYHAYNIHFEALAIHELRRAQMARQGFLVEFQDDPPEAIVPIEVPLQEINWGELHARRRAENPGWREMPEFVIADDSDTDSSGIGTDEESSSSSEESHNEDSDYDDDHEVYPDPDGAIRAEAERIMLARMLVWKGNEMY</sequence>
<evidence type="ECO:0000256" key="1">
    <source>
        <dbReference type="SAM" id="MobiDB-lite"/>
    </source>
</evidence>
<dbReference type="AlphaFoldDB" id="G0M709"/>
<accession>G0M709</accession>
<keyword evidence="3" id="KW-1185">Reference proteome</keyword>
<feature type="region of interest" description="Disordered" evidence="1">
    <location>
        <begin position="171"/>
        <end position="217"/>
    </location>
</feature>
<evidence type="ECO:0000313" key="3">
    <source>
        <dbReference type="Proteomes" id="UP000008068"/>
    </source>
</evidence>
<dbReference type="EMBL" id="GL379786">
    <property type="protein sequence ID" value="EGT29939.1"/>
    <property type="molecule type" value="Genomic_DNA"/>
</dbReference>
<dbReference type="Proteomes" id="UP000008068">
    <property type="component" value="Unassembled WGS sequence"/>
</dbReference>
<protein>
    <submittedName>
        <fullName evidence="2">Uncharacterized protein</fullName>
    </submittedName>
</protein>